<dbReference type="EMBL" id="MU394280">
    <property type="protein sequence ID" value="KAI6093488.1"/>
    <property type="molecule type" value="Genomic_DNA"/>
</dbReference>
<name>A0ACC0DLM0_9PEZI</name>
<accession>A0ACC0DLM0</accession>
<sequence length="390" mass="43683">MVFWNSKKSEKTYRTGKELQIETSRNFLKILVNPSEPTVDIVAVHGLNPLSKQLHAEATWTTEGKLWLRDFLPKQIPNARILLFGYNSNVAFQASTAGVTEQAENLLNQVEAVRTTDPNRPLIFICHSLGGIIVKRALVHSNNDKIYKAIKDSTFGIAFFSTPHKGGNHAEVGDVAVRIARSMLGSPSNSFMDALKNDSVMNAITRDFRQLLEDFQFLTFYETQPLGCFGMVVTQDSAVLGLPGTREKQIPLDADHRQICKFASDEDPRYQQVADNIVKMVNAADSHNHIDPPHMESNPEEDKCNFDQSKSNSARNESTILGRYNATIQLGNGNWSTTNGDTNKTHQVGNRNRSIQDGEGNQTVQFSTDSIDLWRFMEMLLLGTKYLLSM</sequence>
<organism evidence="1 2">
    <name type="scientific">Hypoxylon rubiginosum</name>
    <dbReference type="NCBI Taxonomy" id="110542"/>
    <lineage>
        <taxon>Eukaryota</taxon>
        <taxon>Fungi</taxon>
        <taxon>Dikarya</taxon>
        <taxon>Ascomycota</taxon>
        <taxon>Pezizomycotina</taxon>
        <taxon>Sordariomycetes</taxon>
        <taxon>Xylariomycetidae</taxon>
        <taxon>Xylariales</taxon>
        <taxon>Hypoxylaceae</taxon>
        <taxon>Hypoxylon</taxon>
    </lineage>
</organism>
<comment type="caution">
    <text evidence="1">The sequence shown here is derived from an EMBL/GenBank/DDBJ whole genome shotgun (WGS) entry which is preliminary data.</text>
</comment>
<protein>
    <submittedName>
        <fullName evidence="1">Uncharacterized protein</fullName>
    </submittedName>
</protein>
<dbReference type="Proteomes" id="UP001497680">
    <property type="component" value="Unassembled WGS sequence"/>
</dbReference>
<gene>
    <name evidence="1" type="ORF">F4821DRAFT_746</name>
</gene>
<reference evidence="1 2" key="1">
    <citation type="journal article" date="2022" name="New Phytol.">
        <title>Ecological generalism drives hyperdiversity of secondary metabolite gene clusters in xylarialean endophytes.</title>
        <authorList>
            <person name="Franco M.E.E."/>
            <person name="Wisecaver J.H."/>
            <person name="Arnold A.E."/>
            <person name="Ju Y.M."/>
            <person name="Slot J.C."/>
            <person name="Ahrendt S."/>
            <person name="Moore L.P."/>
            <person name="Eastman K.E."/>
            <person name="Scott K."/>
            <person name="Konkel Z."/>
            <person name="Mondo S.J."/>
            <person name="Kuo A."/>
            <person name="Hayes R.D."/>
            <person name="Haridas S."/>
            <person name="Andreopoulos B."/>
            <person name="Riley R."/>
            <person name="LaButti K."/>
            <person name="Pangilinan J."/>
            <person name="Lipzen A."/>
            <person name="Amirebrahimi M."/>
            <person name="Yan J."/>
            <person name="Adam C."/>
            <person name="Keymanesh K."/>
            <person name="Ng V."/>
            <person name="Louie K."/>
            <person name="Northen T."/>
            <person name="Drula E."/>
            <person name="Henrissat B."/>
            <person name="Hsieh H.M."/>
            <person name="Youens-Clark K."/>
            <person name="Lutzoni F."/>
            <person name="Miadlikowska J."/>
            <person name="Eastwood D.C."/>
            <person name="Hamelin R.C."/>
            <person name="Grigoriev I.V."/>
            <person name="U'Ren J.M."/>
        </authorList>
    </citation>
    <scope>NUCLEOTIDE SEQUENCE [LARGE SCALE GENOMIC DNA]</scope>
    <source>
        <strain evidence="1 2">ER1909</strain>
    </source>
</reference>
<evidence type="ECO:0000313" key="2">
    <source>
        <dbReference type="Proteomes" id="UP001497680"/>
    </source>
</evidence>
<evidence type="ECO:0000313" key="1">
    <source>
        <dbReference type="EMBL" id="KAI6093488.1"/>
    </source>
</evidence>
<proteinExistence type="predicted"/>
<keyword evidence="2" id="KW-1185">Reference proteome</keyword>